<evidence type="ECO:0000313" key="10">
    <source>
        <dbReference type="EMBL" id="ORX43702.1"/>
    </source>
</evidence>
<feature type="region of interest" description="Disordered" evidence="8">
    <location>
        <begin position="15"/>
        <end position="38"/>
    </location>
</feature>
<evidence type="ECO:0000256" key="4">
    <source>
        <dbReference type="ARBA" id="ARBA00022801"/>
    </source>
</evidence>
<keyword evidence="3 9" id="KW-0812">Transmembrane</keyword>
<keyword evidence="11" id="KW-1185">Reference proteome</keyword>
<comment type="subcellular location">
    <subcellularLocation>
        <location evidence="1">Endoplasmic reticulum membrane</location>
        <topology evidence="1">Multi-pass membrane protein</topology>
    </subcellularLocation>
</comment>
<dbReference type="Proteomes" id="UP000242146">
    <property type="component" value="Unassembled WGS sequence"/>
</dbReference>
<sequence length="397" mass="43288">MAVAPIYAGSFASLTGMKRPKNAPKKKKSVSPLEDSDDEDSAVETLSASDAWMFPVMGSGVLFSLYMVFRYVDKKYIDMMIAGYFGIMGTLAVAKTGLMIAQKTIPLALLGPVKKYKMAIACEGKDVYRMSFSVIHFLLLIVGGALTLYYTFTKQWIVSNLLGLAFSVNAIQLLNLDSFKTGMILLSGLFFYDVFWVFGTEVMVTVAKGFDAPIKVIFPRDVIAFYQGVQGISFAMLGLGDIVIPGIFVALCLRFDRHQSWLANPKGDFRSTSFAKPYFTACFIAYFLGLVTTMAVMHFFQAAQPALLYLSPACILSVLITAAIRGELSALFAYVTEDDENKEAEKKTTSASSKKTSSRSQSPAKKPVAEPSSTPSSPSSSKKTASKRKPKSTKASS</sequence>
<name>A0A1X2G3E1_9FUNG</name>
<dbReference type="SMART" id="SM00730">
    <property type="entry name" value="PSN"/>
    <property type="match status" value="1"/>
</dbReference>
<evidence type="ECO:0000256" key="6">
    <source>
        <dbReference type="ARBA" id="ARBA00022989"/>
    </source>
</evidence>
<dbReference type="PANTHER" id="PTHR12174">
    <property type="entry name" value="SIGNAL PEPTIDE PEPTIDASE"/>
    <property type="match status" value="1"/>
</dbReference>
<keyword evidence="4" id="KW-0378">Hydrolase</keyword>
<gene>
    <name evidence="10" type="ORF">DM01DRAFT_1340662</name>
</gene>
<protein>
    <recommendedName>
        <fullName evidence="12">Peptidase A22B, signal peptide peptidase</fullName>
    </recommendedName>
</protein>
<evidence type="ECO:0000256" key="2">
    <source>
        <dbReference type="ARBA" id="ARBA00006859"/>
    </source>
</evidence>
<organism evidence="10 11">
    <name type="scientific">Hesseltinella vesiculosa</name>
    <dbReference type="NCBI Taxonomy" id="101127"/>
    <lineage>
        <taxon>Eukaryota</taxon>
        <taxon>Fungi</taxon>
        <taxon>Fungi incertae sedis</taxon>
        <taxon>Mucoromycota</taxon>
        <taxon>Mucoromycotina</taxon>
        <taxon>Mucoromycetes</taxon>
        <taxon>Mucorales</taxon>
        <taxon>Cunninghamellaceae</taxon>
        <taxon>Hesseltinella</taxon>
    </lineage>
</organism>
<evidence type="ECO:0000313" key="11">
    <source>
        <dbReference type="Proteomes" id="UP000242146"/>
    </source>
</evidence>
<feature type="transmembrane region" description="Helical" evidence="9">
    <location>
        <begin position="274"/>
        <end position="300"/>
    </location>
</feature>
<dbReference type="GO" id="GO:0006465">
    <property type="term" value="P:signal peptide processing"/>
    <property type="evidence" value="ECO:0007669"/>
    <property type="project" value="TreeGrafter"/>
</dbReference>
<dbReference type="GO" id="GO:0098553">
    <property type="term" value="C:lumenal side of endoplasmic reticulum membrane"/>
    <property type="evidence" value="ECO:0007669"/>
    <property type="project" value="TreeGrafter"/>
</dbReference>
<dbReference type="OrthoDB" id="29661at2759"/>
<evidence type="ECO:0000256" key="1">
    <source>
        <dbReference type="ARBA" id="ARBA00004477"/>
    </source>
</evidence>
<feature type="compositionally biased region" description="Low complexity" evidence="8">
    <location>
        <begin position="371"/>
        <end position="383"/>
    </location>
</feature>
<accession>A0A1X2G3E1</accession>
<evidence type="ECO:0000256" key="8">
    <source>
        <dbReference type="SAM" id="MobiDB-lite"/>
    </source>
</evidence>
<dbReference type="AlphaFoldDB" id="A0A1X2G3E1"/>
<dbReference type="GO" id="GO:0033619">
    <property type="term" value="P:membrane protein proteolysis"/>
    <property type="evidence" value="ECO:0007669"/>
    <property type="project" value="TreeGrafter"/>
</dbReference>
<feature type="transmembrane region" description="Helical" evidence="9">
    <location>
        <begin position="156"/>
        <end position="176"/>
    </location>
</feature>
<dbReference type="PANTHER" id="PTHR12174:SF23">
    <property type="entry name" value="MINOR HISTOCOMPATIBILITY ANTIGEN H13"/>
    <property type="match status" value="1"/>
</dbReference>
<evidence type="ECO:0000256" key="5">
    <source>
        <dbReference type="ARBA" id="ARBA00022824"/>
    </source>
</evidence>
<keyword evidence="7 9" id="KW-0472">Membrane</keyword>
<comment type="caution">
    <text evidence="10">The sequence shown here is derived from an EMBL/GenBank/DDBJ whole genome shotgun (WGS) entry which is preliminary data.</text>
</comment>
<feature type="region of interest" description="Disordered" evidence="8">
    <location>
        <begin position="340"/>
        <end position="397"/>
    </location>
</feature>
<feature type="transmembrane region" description="Helical" evidence="9">
    <location>
        <begin position="224"/>
        <end position="253"/>
    </location>
</feature>
<evidence type="ECO:0000256" key="3">
    <source>
        <dbReference type="ARBA" id="ARBA00022692"/>
    </source>
</evidence>
<feature type="compositionally biased region" description="Basic residues" evidence="8">
    <location>
        <begin position="18"/>
        <end position="29"/>
    </location>
</feature>
<feature type="compositionally biased region" description="Basic residues" evidence="8">
    <location>
        <begin position="384"/>
        <end position="397"/>
    </location>
</feature>
<reference evidence="10 11" key="1">
    <citation type="submission" date="2016-07" db="EMBL/GenBank/DDBJ databases">
        <title>Pervasive Adenine N6-methylation of Active Genes in Fungi.</title>
        <authorList>
            <consortium name="DOE Joint Genome Institute"/>
            <person name="Mondo S.J."/>
            <person name="Dannebaum R.O."/>
            <person name="Kuo R.C."/>
            <person name="Labutti K."/>
            <person name="Haridas S."/>
            <person name="Kuo A."/>
            <person name="Salamov A."/>
            <person name="Ahrendt S.R."/>
            <person name="Lipzen A."/>
            <person name="Sullivan W."/>
            <person name="Andreopoulos W.B."/>
            <person name="Clum A."/>
            <person name="Lindquist E."/>
            <person name="Daum C."/>
            <person name="Ramamoorthy G.K."/>
            <person name="Gryganskyi A."/>
            <person name="Culley D."/>
            <person name="Magnuson J.K."/>
            <person name="James T.Y."/>
            <person name="O'Malley M.A."/>
            <person name="Stajich J.E."/>
            <person name="Spatafora J.W."/>
            <person name="Visel A."/>
            <person name="Grigoriev I.V."/>
        </authorList>
    </citation>
    <scope>NUCLEOTIDE SEQUENCE [LARGE SCALE GENOMIC DNA]</scope>
    <source>
        <strain evidence="10 11">NRRL 3301</strain>
    </source>
</reference>
<dbReference type="GO" id="GO:0042500">
    <property type="term" value="F:aspartic endopeptidase activity, intramembrane cleaving"/>
    <property type="evidence" value="ECO:0007669"/>
    <property type="project" value="InterPro"/>
</dbReference>
<comment type="similarity">
    <text evidence="2">Belongs to the peptidase A22B family.</text>
</comment>
<feature type="transmembrane region" description="Helical" evidence="9">
    <location>
        <begin position="52"/>
        <end position="72"/>
    </location>
</feature>
<evidence type="ECO:0000256" key="9">
    <source>
        <dbReference type="SAM" id="Phobius"/>
    </source>
</evidence>
<dbReference type="InterPro" id="IPR007369">
    <property type="entry name" value="Peptidase_A22B_SPP"/>
</dbReference>
<keyword evidence="6 9" id="KW-1133">Transmembrane helix</keyword>
<evidence type="ECO:0000256" key="7">
    <source>
        <dbReference type="ARBA" id="ARBA00023136"/>
    </source>
</evidence>
<proteinExistence type="inferred from homology"/>
<dbReference type="Pfam" id="PF04258">
    <property type="entry name" value="Peptidase_A22B"/>
    <property type="match status" value="1"/>
</dbReference>
<dbReference type="EMBL" id="MCGT01000053">
    <property type="protein sequence ID" value="ORX43702.1"/>
    <property type="molecule type" value="Genomic_DNA"/>
</dbReference>
<keyword evidence="5" id="KW-0256">Endoplasmic reticulum</keyword>
<feature type="transmembrane region" description="Helical" evidence="9">
    <location>
        <begin position="306"/>
        <end position="324"/>
    </location>
</feature>
<feature type="transmembrane region" description="Helical" evidence="9">
    <location>
        <begin position="183"/>
        <end position="204"/>
    </location>
</feature>
<dbReference type="GO" id="GO:0098554">
    <property type="term" value="C:cytoplasmic side of endoplasmic reticulum membrane"/>
    <property type="evidence" value="ECO:0007669"/>
    <property type="project" value="TreeGrafter"/>
</dbReference>
<dbReference type="InterPro" id="IPR006639">
    <property type="entry name" value="Preselin/SPP"/>
</dbReference>
<feature type="transmembrane region" description="Helical" evidence="9">
    <location>
        <begin position="127"/>
        <end position="150"/>
    </location>
</feature>
<dbReference type="STRING" id="101127.A0A1X2G3E1"/>
<evidence type="ECO:0008006" key="12">
    <source>
        <dbReference type="Google" id="ProtNLM"/>
    </source>
</evidence>